<evidence type="ECO:0000313" key="3">
    <source>
        <dbReference type="Proteomes" id="UP001484535"/>
    </source>
</evidence>
<keyword evidence="2" id="KW-0378">Hydrolase</keyword>
<accession>A0ABV0CY38</accession>
<reference evidence="2 3" key="1">
    <citation type="submission" date="2024-05" db="EMBL/GenBank/DDBJ databases">
        <authorList>
            <person name="Park S."/>
        </authorList>
    </citation>
    <scope>NUCLEOTIDE SEQUENCE [LARGE SCALE GENOMIC DNA]</scope>
    <source>
        <strain evidence="2 3">DGU5</strain>
    </source>
</reference>
<comment type="caution">
    <text evidence="2">The sequence shown here is derived from an EMBL/GenBank/DDBJ whole genome shotgun (WGS) entry which is preliminary data.</text>
</comment>
<name>A0ABV0CY38_9SPHN</name>
<dbReference type="GO" id="GO:0016787">
    <property type="term" value="F:hydrolase activity"/>
    <property type="evidence" value="ECO:0007669"/>
    <property type="project" value="UniProtKB-KW"/>
</dbReference>
<protein>
    <submittedName>
        <fullName evidence="2">Serine hydrolase domain-containing protein</fullName>
        <ecNumber evidence="2">3.1.1.103</ecNumber>
    </submittedName>
</protein>
<dbReference type="PANTHER" id="PTHR43283">
    <property type="entry name" value="BETA-LACTAMASE-RELATED"/>
    <property type="match status" value="1"/>
</dbReference>
<dbReference type="InterPro" id="IPR050789">
    <property type="entry name" value="Diverse_Enzym_Activities"/>
</dbReference>
<evidence type="ECO:0000313" key="2">
    <source>
        <dbReference type="EMBL" id="MEN7536737.1"/>
    </source>
</evidence>
<sequence length="388" mass="43193">MQPSNSPTASAPASEEIQRLRRAVFEDENNLLLNRSIEHLFNVSPVAAGDNVWTLPRYDGPADFTYEYDGEVHPAHDVIENTFTDALIVIRNGRVAMEEYANFAREDTRLLSFSMGKILNAVLVGLAIADGAIQSVDDEMTKYLPEFRGTDWDGTTLRHMLLFRTGMEWDDYPYKPGEARDSHENSFIRTVAHYHAPARNLRRAHPPGKVFNYSSLETSLMGALLENALGERLNGYFSRRLWQPAGMEAEAFWVLDGDPEMGGREITGGTFNAVLRDYGRVALMLAQGGKANGKQILPQAWVEDMMRPGGTETFEMNPGHNYGYQTWTIDGTKAIASIGSGGQFLYADPESDTAIVKMSHAPQAYPDFKPSAEETQAFLLAASAWQPR</sequence>
<dbReference type="SUPFAM" id="SSF56601">
    <property type="entry name" value="beta-lactamase/transpeptidase-like"/>
    <property type="match status" value="1"/>
</dbReference>
<dbReference type="Proteomes" id="UP001484535">
    <property type="component" value="Unassembled WGS sequence"/>
</dbReference>
<dbReference type="Gene3D" id="3.40.710.10">
    <property type="entry name" value="DD-peptidase/beta-lactamase superfamily"/>
    <property type="match status" value="1"/>
</dbReference>
<organism evidence="2 3">
    <name type="scientific">Aurantiacibacter flavus</name>
    <dbReference type="NCBI Taxonomy" id="3145232"/>
    <lineage>
        <taxon>Bacteria</taxon>
        <taxon>Pseudomonadati</taxon>
        <taxon>Pseudomonadota</taxon>
        <taxon>Alphaproteobacteria</taxon>
        <taxon>Sphingomonadales</taxon>
        <taxon>Erythrobacteraceae</taxon>
        <taxon>Aurantiacibacter</taxon>
    </lineage>
</organism>
<dbReference type="PANTHER" id="PTHR43283:SF7">
    <property type="entry name" value="BETA-LACTAMASE-RELATED DOMAIN-CONTAINING PROTEIN"/>
    <property type="match status" value="1"/>
</dbReference>
<dbReference type="InterPro" id="IPR001466">
    <property type="entry name" value="Beta-lactam-related"/>
</dbReference>
<proteinExistence type="predicted"/>
<dbReference type="RefSeq" id="WP_346784190.1">
    <property type="nucleotide sequence ID" value="NZ_JBDLBR010000002.1"/>
</dbReference>
<feature type="domain" description="Beta-lactamase-related" evidence="1">
    <location>
        <begin position="86"/>
        <end position="368"/>
    </location>
</feature>
<dbReference type="Pfam" id="PF00144">
    <property type="entry name" value="Beta-lactamase"/>
    <property type="match status" value="1"/>
</dbReference>
<evidence type="ECO:0000259" key="1">
    <source>
        <dbReference type="Pfam" id="PF00144"/>
    </source>
</evidence>
<dbReference type="EC" id="3.1.1.103" evidence="2"/>
<dbReference type="EMBL" id="JBDLBR010000002">
    <property type="protein sequence ID" value="MEN7536737.1"/>
    <property type="molecule type" value="Genomic_DNA"/>
</dbReference>
<dbReference type="InterPro" id="IPR012338">
    <property type="entry name" value="Beta-lactam/transpept-like"/>
</dbReference>
<keyword evidence="3" id="KW-1185">Reference proteome</keyword>
<gene>
    <name evidence="2" type="ORF">ABDJ38_06090</name>
</gene>